<dbReference type="SUPFAM" id="SSF53613">
    <property type="entry name" value="Ribokinase-like"/>
    <property type="match status" value="1"/>
</dbReference>
<accession>A0A2V0NZB3</accession>
<feature type="domain" description="Carbohydrate kinase PfkB" evidence="2">
    <location>
        <begin position="93"/>
        <end position="371"/>
    </location>
</feature>
<dbReference type="STRING" id="307507.A0A2V0NZB3"/>
<feature type="compositionally biased region" description="Gly residues" evidence="1">
    <location>
        <begin position="410"/>
        <end position="426"/>
    </location>
</feature>
<dbReference type="AlphaFoldDB" id="A0A2V0NZB3"/>
<evidence type="ECO:0000259" key="2">
    <source>
        <dbReference type="Pfam" id="PF00294"/>
    </source>
</evidence>
<dbReference type="InterPro" id="IPR029056">
    <property type="entry name" value="Ribokinase-like"/>
</dbReference>
<gene>
    <name evidence="3" type="ORF">Rsub_03288</name>
</gene>
<sequence>MLPPQRAARPRVDARRARPHRSAAAPVARSPRRCGARMRAAGGHAFDVLGLSNLCVDVVIPVEQLPSPDAAAREALLRRLTAAPPGEASWELGGISNFAVAAARLGLRTGAVGHLGSDVYGSYMERVLGEERITAIERIAPPGAVAGTPLDRTLVCFVLVDPEGGHAFCSRYDFGPWPLLEGVDSLPPHVMRALASTRAVCANGFVFDELPLSLVRTAVEAASAAGAAIFFDPGPRCHTMKSGSRLQALETMMSLSDAVLLTMEEAFEVTGCSEPLPAAAAVLARSGAQTRWCVVKEGGAGALLAERAGDGSVRAHRCPAMEVEVVDTVGCGDSFAAAIVAGFINGHDAPGTLALANAVGAATATGRGAGRNVADVATVQRLLSEAARGGRHEAGAIESARRLLELTRAGGSGGGNGNGNGNGRVGGPRRRDGAGDREAAARAA</sequence>
<feature type="region of interest" description="Disordered" evidence="1">
    <location>
        <begin position="1"/>
        <end position="30"/>
    </location>
</feature>
<dbReference type="Pfam" id="PF00294">
    <property type="entry name" value="PfkB"/>
    <property type="match status" value="1"/>
</dbReference>
<proteinExistence type="predicted"/>
<dbReference type="OrthoDB" id="415590at2759"/>
<name>A0A2V0NZB3_9CHLO</name>
<evidence type="ECO:0000313" key="3">
    <source>
        <dbReference type="EMBL" id="GBF90155.1"/>
    </source>
</evidence>
<keyword evidence="3" id="KW-0808">Transferase</keyword>
<feature type="compositionally biased region" description="Basic and acidic residues" evidence="1">
    <location>
        <begin position="429"/>
        <end position="444"/>
    </location>
</feature>
<organism evidence="3 4">
    <name type="scientific">Raphidocelis subcapitata</name>
    <dbReference type="NCBI Taxonomy" id="307507"/>
    <lineage>
        <taxon>Eukaryota</taxon>
        <taxon>Viridiplantae</taxon>
        <taxon>Chlorophyta</taxon>
        <taxon>core chlorophytes</taxon>
        <taxon>Chlorophyceae</taxon>
        <taxon>CS clade</taxon>
        <taxon>Sphaeropleales</taxon>
        <taxon>Selenastraceae</taxon>
        <taxon>Raphidocelis</taxon>
    </lineage>
</organism>
<reference evidence="3 4" key="1">
    <citation type="journal article" date="2018" name="Sci. Rep.">
        <title>Raphidocelis subcapitata (=Pseudokirchneriella subcapitata) provides an insight into genome evolution and environmental adaptations in the Sphaeropleales.</title>
        <authorList>
            <person name="Suzuki S."/>
            <person name="Yamaguchi H."/>
            <person name="Nakajima N."/>
            <person name="Kawachi M."/>
        </authorList>
    </citation>
    <scope>NUCLEOTIDE SEQUENCE [LARGE SCALE GENOMIC DNA]</scope>
    <source>
        <strain evidence="3 4">NIES-35</strain>
    </source>
</reference>
<dbReference type="Gene3D" id="3.40.1190.20">
    <property type="match status" value="1"/>
</dbReference>
<dbReference type="Proteomes" id="UP000247498">
    <property type="component" value="Unassembled WGS sequence"/>
</dbReference>
<dbReference type="PANTHER" id="PTHR47826:SF1">
    <property type="entry name" value="OS03G0164700 PROTEIN"/>
    <property type="match status" value="1"/>
</dbReference>
<protein>
    <submittedName>
        <fullName evidence="3">Sugar carbohydrate kinase</fullName>
    </submittedName>
</protein>
<dbReference type="PANTHER" id="PTHR47826">
    <property type="entry name" value="OS03G0164700 PROTEIN"/>
    <property type="match status" value="1"/>
</dbReference>
<dbReference type="GO" id="GO:0016301">
    <property type="term" value="F:kinase activity"/>
    <property type="evidence" value="ECO:0007669"/>
    <property type="project" value="UniProtKB-KW"/>
</dbReference>
<dbReference type="InParanoid" id="A0A2V0NZB3"/>
<keyword evidence="4" id="KW-1185">Reference proteome</keyword>
<keyword evidence="3" id="KW-0418">Kinase</keyword>
<comment type="caution">
    <text evidence="3">The sequence shown here is derived from an EMBL/GenBank/DDBJ whole genome shotgun (WGS) entry which is preliminary data.</text>
</comment>
<feature type="region of interest" description="Disordered" evidence="1">
    <location>
        <begin position="408"/>
        <end position="444"/>
    </location>
</feature>
<evidence type="ECO:0000256" key="1">
    <source>
        <dbReference type="SAM" id="MobiDB-lite"/>
    </source>
</evidence>
<dbReference type="InterPro" id="IPR011611">
    <property type="entry name" value="PfkB_dom"/>
</dbReference>
<dbReference type="EMBL" id="BDRX01000015">
    <property type="protein sequence ID" value="GBF90155.1"/>
    <property type="molecule type" value="Genomic_DNA"/>
</dbReference>
<evidence type="ECO:0000313" key="4">
    <source>
        <dbReference type="Proteomes" id="UP000247498"/>
    </source>
</evidence>